<dbReference type="InterPro" id="IPR007371">
    <property type="entry name" value="TPK_catalytic"/>
</dbReference>
<evidence type="ECO:0000313" key="8">
    <source>
        <dbReference type="Proteomes" id="UP000184052"/>
    </source>
</evidence>
<keyword evidence="8" id="KW-1185">Reference proteome</keyword>
<evidence type="ECO:0000256" key="4">
    <source>
        <dbReference type="ARBA" id="ARBA00022840"/>
    </source>
</evidence>
<dbReference type="CDD" id="cd07995">
    <property type="entry name" value="TPK"/>
    <property type="match status" value="1"/>
</dbReference>
<dbReference type="SUPFAM" id="SSF63999">
    <property type="entry name" value="Thiamin pyrophosphokinase, catalytic domain"/>
    <property type="match status" value="1"/>
</dbReference>
<dbReference type="InterPro" id="IPR007373">
    <property type="entry name" value="Thiamin_PyroPKinase_B1-bd"/>
</dbReference>
<evidence type="ECO:0000256" key="2">
    <source>
        <dbReference type="ARBA" id="ARBA00022741"/>
    </source>
</evidence>
<dbReference type="GO" id="GO:0016301">
    <property type="term" value="F:kinase activity"/>
    <property type="evidence" value="ECO:0007669"/>
    <property type="project" value="UniProtKB-KW"/>
</dbReference>
<dbReference type="InterPro" id="IPR053149">
    <property type="entry name" value="TPK"/>
</dbReference>
<dbReference type="NCBIfam" id="TIGR01378">
    <property type="entry name" value="thi_PPkinase"/>
    <property type="match status" value="1"/>
</dbReference>
<name>A0A1M6DI46_9FIRM</name>
<keyword evidence="1" id="KW-0808">Transferase</keyword>
<sequence>MPDKCLIITGGEKVSKDRIISFVDEDTFIICADKGGETAFEYGLTPDILLGDFDSIDPELFKNFDVNVMEYPEDKDFTDTELAINHALEKGFEKITVANATGDRIDHVFSTFMLLYKYRSTNIIIIGNNFEAFIIDGDKRISNMKGRTLSIIPLERELEGVCLVGFRFPLDNRTVNLGDSLCVSNIIEEDEALIKIKSGTAIVIITDLED</sequence>
<keyword evidence="4" id="KW-0067">ATP-binding</keyword>
<dbReference type="GO" id="GO:0004788">
    <property type="term" value="F:thiamine diphosphokinase activity"/>
    <property type="evidence" value="ECO:0007669"/>
    <property type="project" value="UniProtKB-UniRule"/>
</dbReference>
<dbReference type="EMBL" id="FQZL01000006">
    <property type="protein sequence ID" value="SHI72852.1"/>
    <property type="molecule type" value="Genomic_DNA"/>
</dbReference>
<dbReference type="GO" id="GO:0030975">
    <property type="term" value="F:thiamine binding"/>
    <property type="evidence" value="ECO:0007669"/>
    <property type="project" value="InterPro"/>
</dbReference>
<reference evidence="7 8" key="1">
    <citation type="submission" date="2016-11" db="EMBL/GenBank/DDBJ databases">
        <authorList>
            <person name="Jaros S."/>
            <person name="Januszkiewicz K."/>
            <person name="Wedrychowicz H."/>
        </authorList>
    </citation>
    <scope>NUCLEOTIDE SEQUENCE [LARGE SCALE GENOMIC DNA]</scope>
    <source>
        <strain evidence="7 8">DSM 17477</strain>
    </source>
</reference>
<dbReference type="OrthoDB" id="9804377at2"/>
<evidence type="ECO:0000256" key="5">
    <source>
        <dbReference type="NCBIfam" id="TIGR01378"/>
    </source>
</evidence>
<dbReference type="GO" id="GO:0009229">
    <property type="term" value="P:thiamine diphosphate biosynthetic process"/>
    <property type="evidence" value="ECO:0007669"/>
    <property type="project" value="InterPro"/>
</dbReference>
<dbReference type="GO" id="GO:0006772">
    <property type="term" value="P:thiamine metabolic process"/>
    <property type="evidence" value="ECO:0007669"/>
    <property type="project" value="UniProtKB-UniRule"/>
</dbReference>
<dbReference type="Pfam" id="PF04263">
    <property type="entry name" value="TPK_catalytic"/>
    <property type="match status" value="1"/>
</dbReference>
<dbReference type="RefSeq" id="WP_073047863.1">
    <property type="nucleotide sequence ID" value="NZ_FQZL01000006.1"/>
</dbReference>
<dbReference type="PANTHER" id="PTHR41299:SF1">
    <property type="entry name" value="THIAMINE PYROPHOSPHOKINASE"/>
    <property type="match status" value="1"/>
</dbReference>
<keyword evidence="2" id="KW-0547">Nucleotide-binding</keyword>
<dbReference type="PANTHER" id="PTHR41299">
    <property type="entry name" value="THIAMINE PYROPHOSPHOKINASE"/>
    <property type="match status" value="1"/>
</dbReference>
<gene>
    <name evidence="7" type="ORF">SAMN02745751_00923</name>
</gene>
<dbReference type="InterPro" id="IPR006282">
    <property type="entry name" value="Thi_PPkinase"/>
</dbReference>
<evidence type="ECO:0000256" key="3">
    <source>
        <dbReference type="ARBA" id="ARBA00022777"/>
    </source>
</evidence>
<organism evidence="7 8">
    <name type="scientific">Dethiosulfatibacter aminovorans DSM 17477</name>
    <dbReference type="NCBI Taxonomy" id="1121476"/>
    <lineage>
        <taxon>Bacteria</taxon>
        <taxon>Bacillati</taxon>
        <taxon>Bacillota</taxon>
        <taxon>Tissierellia</taxon>
        <taxon>Dethiosulfatibacter</taxon>
    </lineage>
</organism>
<dbReference type="GO" id="GO:0005524">
    <property type="term" value="F:ATP binding"/>
    <property type="evidence" value="ECO:0007669"/>
    <property type="project" value="UniProtKB-KW"/>
</dbReference>
<dbReference type="InterPro" id="IPR036759">
    <property type="entry name" value="TPK_catalytic_sf"/>
</dbReference>
<keyword evidence="3 7" id="KW-0418">Kinase</keyword>
<dbReference type="EC" id="2.7.6.2" evidence="5"/>
<proteinExistence type="predicted"/>
<evidence type="ECO:0000259" key="6">
    <source>
        <dbReference type="SMART" id="SM00983"/>
    </source>
</evidence>
<accession>A0A1M6DI46</accession>
<evidence type="ECO:0000313" key="7">
    <source>
        <dbReference type="EMBL" id="SHI72852.1"/>
    </source>
</evidence>
<dbReference type="InterPro" id="IPR036371">
    <property type="entry name" value="TPK_B1-bd_sf"/>
</dbReference>
<dbReference type="AlphaFoldDB" id="A0A1M6DI46"/>
<dbReference type="Pfam" id="PF04265">
    <property type="entry name" value="TPK_B1_binding"/>
    <property type="match status" value="1"/>
</dbReference>
<dbReference type="STRING" id="1121476.SAMN02745751_00923"/>
<dbReference type="SUPFAM" id="SSF63862">
    <property type="entry name" value="Thiamin pyrophosphokinase, substrate-binding domain"/>
    <property type="match status" value="1"/>
</dbReference>
<dbReference type="Proteomes" id="UP000184052">
    <property type="component" value="Unassembled WGS sequence"/>
</dbReference>
<protein>
    <recommendedName>
        <fullName evidence="5">Thiamine diphosphokinase</fullName>
        <ecNumber evidence="5">2.7.6.2</ecNumber>
    </recommendedName>
</protein>
<dbReference type="Gene3D" id="3.40.50.10240">
    <property type="entry name" value="Thiamin pyrophosphokinase, catalytic domain"/>
    <property type="match status" value="1"/>
</dbReference>
<dbReference type="SMART" id="SM00983">
    <property type="entry name" value="TPK_B1_binding"/>
    <property type="match status" value="1"/>
</dbReference>
<evidence type="ECO:0000256" key="1">
    <source>
        <dbReference type="ARBA" id="ARBA00022679"/>
    </source>
</evidence>
<feature type="domain" description="Thiamin pyrophosphokinase thiamin-binding" evidence="6">
    <location>
        <begin position="137"/>
        <end position="202"/>
    </location>
</feature>